<protein>
    <submittedName>
        <fullName evidence="2">Tetratricopeptide repeat protein</fullName>
    </submittedName>
</protein>
<dbReference type="PANTHER" id="PTHR12558:SF33">
    <property type="entry name" value="BLL7664 PROTEIN"/>
    <property type="match status" value="1"/>
</dbReference>
<dbReference type="InterPro" id="IPR019734">
    <property type="entry name" value="TPR_rpt"/>
</dbReference>
<organism evidence="2">
    <name type="scientific">Rhodothermus marinus</name>
    <name type="common">Rhodothermus obamensis</name>
    <dbReference type="NCBI Taxonomy" id="29549"/>
    <lineage>
        <taxon>Bacteria</taxon>
        <taxon>Pseudomonadati</taxon>
        <taxon>Rhodothermota</taxon>
        <taxon>Rhodothermia</taxon>
        <taxon>Rhodothermales</taxon>
        <taxon>Rhodothermaceae</taxon>
        <taxon>Rhodothermus</taxon>
    </lineage>
</organism>
<name>A0A7V2AYI2_RHOMR</name>
<dbReference type="Pfam" id="PF13371">
    <property type="entry name" value="TPR_9"/>
    <property type="match status" value="1"/>
</dbReference>
<comment type="caution">
    <text evidence="2">The sequence shown here is derived from an EMBL/GenBank/DDBJ whole genome shotgun (WGS) entry which is preliminary data.</text>
</comment>
<evidence type="ECO:0000256" key="1">
    <source>
        <dbReference type="PROSITE-ProRule" id="PRU00339"/>
    </source>
</evidence>
<dbReference type="Gene3D" id="1.25.40.10">
    <property type="entry name" value="Tetratricopeptide repeat domain"/>
    <property type="match status" value="3"/>
</dbReference>
<gene>
    <name evidence="2" type="ORF">ENO59_00575</name>
</gene>
<accession>A0A7V2AYI2</accession>
<dbReference type="EMBL" id="DSGB01000001">
    <property type="protein sequence ID" value="HER95006.1"/>
    <property type="molecule type" value="Genomic_DNA"/>
</dbReference>
<dbReference type="SUPFAM" id="SSF48452">
    <property type="entry name" value="TPR-like"/>
    <property type="match status" value="2"/>
</dbReference>
<dbReference type="InterPro" id="IPR011990">
    <property type="entry name" value="TPR-like_helical_dom_sf"/>
</dbReference>
<keyword evidence="1" id="KW-0802">TPR repeat</keyword>
<dbReference type="PROSITE" id="PS50005">
    <property type="entry name" value="TPR"/>
    <property type="match status" value="2"/>
</dbReference>
<dbReference type="Pfam" id="PF14559">
    <property type="entry name" value="TPR_19"/>
    <property type="match status" value="1"/>
</dbReference>
<sequence length="522" mass="58289">MADTLRAQQLLVRSLTYLQVDRPDQAIPLLEEALSLLPGEPALLITLAHAYQQQNNLETAFFYAEQACRRASEEVSYCHEALDLLQANQRLGEARALVAYILQRHPNDPRALAFRAEEARKAQDFATARYLYEHLLAQYGPDTAWYRALWPLQLAAGDTQAALTSLEALVQLAPNDPALWRTIGTLYLARRQVPQARSALQYALRLDPRDTVAARLLSRLAEAPTTPSALLARIRQLLHTPTDSLTLQEAQQLLDQLLAQDSSQVEALRLQATLLQQRQPERAAALLERSLHLDPRDLKAWTDAARLWLLAGYPHRSARIAEEGLFLFPGQLPLLRLAAYAQLQTGNLRAALTHLETLLALQEEYLELSPEEVAEWEAFAGRLWAQLEAPEKARQACAQALGRAGTTPAVATHCAVVQFLVGQQPEAALRQARQAARESKESWMLETLAWLELQAGRPEAAQDVLQPLLSAKRASPLAYAYYGEALARLGLLDAARQAWQEALQRDPENAHLRQLLSTYRSP</sequence>
<dbReference type="Pfam" id="PF13432">
    <property type="entry name" value="TPR_16"/>
    <property type="match status" value="1"/>
</dbReference>
<proteinExistence type="predicted"/>
<dbReference type="PANTHER" id="PTHR12558">
    <property type="entry name" value="CELL DIVISION CYCLE 16,23,27"/>
    <property type="match status" value="1"/>
</dbReference>
<evidence type="ECO:0000313" key="2">
    <source>
        <dbReference type="EMBL" id="HER95006.1"/>
    </source>
</evidence>
<feature type="repeat" description="TPR" evidence="1">
    <location>
        <begin position="177"/>
        <end position="210"/>
    </location>
</feature>
<feature type="repeat" description="TPR" evidence="1">
    <location>
        <begin position="476"/>
        <end position="509"/>
    </location>
</feature>
<dbReference type="SMART" id="SM00028">
    <property type="entry name" value="TPR"/>
    <property type="match status" value="8"/>
</dbReference>
<dbReference type="AlphaFoldDB" id="A0A7V2AYI2"/>
<reference evidence="2" key="1">
    <citation type="journal article" date="2020" name="mSystems">
        <title>Genome- and Community-Level Interaction Insights into Carbon Utilization and Element Cycling Functions of Hydrothermarchaeota in Hydrothermal Sediment.</title>
        <authorList>
            <person name="Zhou Z."/>
            <person name="Liu Y."/>
            <person name="Xu W."/>
            <person name="Pan J."/>
            <person name="Luo Z.H."/>
            <person name="Li M."/>
        </authorList>
    </citation>
    <scope>NUCLEOTIDE SEQUENCE [LARGE SCALE GENOMIC DNA]</scope>
    <source>
        <strain evidence="2">SpSt-143</strain>
    </source>
</reference>